<reference evidence="2 3" key="1">
    <citation type="submission" date="2024-09" db="EMBL/GenBank/DDBJ databases">
        <title>Chromosome-scale assembly of Riccia sorocarpa.</title>
        <authorList>
            <person name="Paukszto L."/>
        </authorList>
    </citation>
    <scope>NUCLEOTIDE SEQUENCE [LARGE SCALE GENOMIC DNA]</scope>
    <source>
        <strain evidence="2">LP-2024</strain>
        <tissue evidence="2">Aerial parts of the thallus</tissue>
    </source>
</reference>
<keyword evidence="3" id="KW-1185">Reference proteome</keyword>
<feature type="compositionally biased region" description="Basic residues" evidence="1">
    <location>
        <begin position="102"/>
        <end position="113"/>
    </location>
</feature>
<accession>A0ABD3HJF4</accession>
<name>A0ABD3HJF4_9MARC</name>
<organism evidence="2 3">
    <name type="scientific">Riccia sorocarpa</name>
    <dbReference type="NCBI Taxonomy" id="122646"/>
    <lineage>
        <taxon>Eukaryota</taxon>
        <taxon>Viridiplantae</taxon>
        <taxon>Streptophyta</taxon>
        <taxon>Embryophyta</taxon>
        <taxon>Marchantiophyta</taxon>
        <taxon>Marchantiopsida</taxon>
        <taxon>Marchantiidae</taxon>
        <taxon>Marchantiales</taxon>
        <taxon>Ricciaceae</taxon>
        <taxon>Riccia</taxon>
    </lineage>
</organism>
<dbReference type="EMBL" id="JBJQOH010000004">
    <property type="protein sequence ID" value="KAL3690430.1"/>
    <property type="molecule type" value="Genomic_DNA"/>
</dbReference>
<feature type="region of interest" description="Disordered" evidence="1">
    <location>
        <begin position="1"/>
        <end position="42"/>
    </location>
</feature>
<evidence type="ECO:0000313" key="3">
    <source>
        <dbReference type="Proteomes" id="UP001633002"/>
    </source>
</evidence>
<feature type="compositionally biased region" description="Polar residues" evidence="1">
    <location>
        <begin position="1"/>
        <end position="11"/>
    </location>
</feature>
<proteinExistence type="predicted"/>
<protein>
    <submittedName>
        <fullName evidence="2">Uncharacterized protein</fullName>
    </submittedName>
</protein>
<evidence type="ECO:0000256" key="1">
    <source>
        <dbReference type="SAM" id="MobiDB-lite"/>
    </source>
</evidence>
<evidence type="ECO:0000313" key="2">
    <source>
        <dbReference type="EMBL" id="KAL3690430.1"/>
    </source>
</evidence>
<feature type="compositionally biased region" description="Polar residues" evidence="1">
    <location>
        <begin position="25"/>
        <end position="39"/>
    </location>
</feature>
<dbReference type="Proteomes" id="UP001633002">
    <property type="component" value="Unassembled WGS sequence"/>
</dbReference>
<feature type="region of interest" description="Disordered" evidence="1">
    <location>
        <begin position="63"/>
        <end position="114"/>
    </location>
</feature>
<comment type="caution">
    <text evidence="2">The sequence shown here is derived from an EMBL/GenBank/DDBJ whole genome shotgun (WGS) entry which is preliminary data.</text>
</comment>
<dbReference type="AlphaFoldDB" id="A0ABD3HJF4"/>
<gene>
    <name evidence="2" type="ORF">R1sor_016739</name>
</gene>
<sequence length="136" mass="15030">MEGPSSESPQRGSEDLNYPSMPSCRKTQVVSTSSAQGLSCRTPVRSPVRVLLRCSPATRGVHLGPALSSLRQSKRNARLNRVPSANSPPPMPEVEFAPVEHPRRKRPTVRRKPPPPVRHLEILLNISECHLCSSRL</sequence>